<comment type="pathway">
    <text evidence="1 4">Amino-acid biosynthesis; L-arginine biosynthesis; L-arginine from L-ornithine and carbamoyl phosphate: step 3/3.</text>
</comment>
<dbReference type="UniPathway" id="UPA00068">
    <property type="reaction ID" value="UER00114"/>
</dbReference>
<comment type="caution">
    <text evidence="7">The sequence shown here is derived from an EMBL/GenBank/DDBJ whole genome shotgun (WGS) entry which is preliminary data.</text>
</comment>
<dbReference type="PANTHER" id="PTHR43814">
    <property type="entry name" value="ARGININOSUCCINATE LYASE"/>
    <property type="match status" value="1"/>
</dbReference>
<dbReference type="InterPro" id="IPR009049">
    <property type="entry name" value="Argininosuccinate_lyase"/>
</dbReference>
<dbReference type="CDD" id="cd01359">
    <property type="entry name" value="Argininosuccinate_lyase"/>
    <property type="match status" value="1"/>
</dbReference>
<dbReference type="EC" id="4.3.2.1" evidence="2 4"/>
<dbReference type="PRINTS" id="PR00149">
    <property type="entry name" value="FUMRATELYASE"/>
</dbReference>
<keyword evidence="4" id="KW-0028">Amino-acid biosynthesis</keyword>
<dbReference type="GO" id="GO:0005829">
    <property type="term" value="C:cytosol"/>
    <property type="evidence" value="ECO:0007669"/>
    <property type="project" value="TreeGrafter"/>
</dbReference>
<evidence type="ECO:0000256" key="1">
    <source>
        <dbReference type="ARBA" id="ARBA00004941"/>
    </source>
</evidence>
<dbReference type="Pfam" id="PF00206">
    <property type="entry name" value="Lyase_1"/>
    <property type="match status" value="1"/>
</dbReference>
<dbReference type="InterPro" id="IPR024083">
    <property type="entry name" value="Fumarase/histidase_N"/>
</dbReference>
<evidence type="ECO:0000259" key="5">
    <source>
        <dbReference type="Pfam" id="PF00206"/>
    </source>
</evidence>
<evidence type="ECO:0000256" key="4">
    <source>
        <dbReference type="HAMAP-Rule" id="MF_00006"/>
    </source>
</evidence>
<dbReference type="GO" id="GO:0042450">
    <property type="term" value="P:L-arginine biosynthetic process via ornithine"/>
    <property type="evidence" value="ECO:0007669"/>
    <property type="project" value="UniProtKB-UniRule"/>
</dbReference>
<protein>
    <recommendedName>
        <fullName evidence="2 4">Argininosuccinate lyase</fullName>
        <shortName evidence="4">ASAL</shortName>
        <ecNumber evidence="2 4">4.3.2.1</ecNumber>
    </recommendedName>
    <alternativeName>
        <fullName evidence="4">Arginosuccinase</fullName>
    </alternativeName>
</protein>
<dbReference type="Gene3D" id="1.10.275.10">
    <property type="entry name" value="Fumarase/aspartase (N-terminal domain)"/>
    <property type="match status" value="1"/>
</dbReference>
<keyword evidence="3 4" id="KW-0055">Arginine biosynthesis</keyword>
<dbReference type="Proteomes" id="UP000177092">
    <property type="component" value="Unassembled WGS sequence"/>
</dbReference>
<comment type="similarity">
    <text evidence="4">Belongs to the lyase 1 family. Argininosuccinate lyase subfamily.</text>
</comment>
<dbReference type="AlphaFoldDB" id="A0A1F6A6W8"/>
<accession>A0A1F6A6W8</accession>
<feature type="domain" description="Argininosuccinate lyase C-terminal" evidence="6">
    <location>
        <begin position="359"/>
        <end position="426"/>
    </location>
</feature>
<dbReference type="InterPro" id="IPR020557">
    <property type="entry name" value="Fumarate_lyase_CS"/>
</dbReference>
<comment type="subcellular location">
    <subcellularLocation>
        <location evidence="4">Cytoplasm</location>
    </subcellularLocation>
</comment>
<dbReference type="NCBIfam" id="TIGR00838">
    <property type="entry name" value="argH"/>
    <property type="match status" value="1"/>
</dbReference>
<dbReference type="HAMAP" id="MF_00006">
    <property type="entry name" value="Arg_succ_lyase"/>
    <property type="match status" value="1"/>
</dbReference>
<dbReference type="Gene3D" id="1.20.200.10">
    <property type="entry name" value="Fumarase/aspartase (Central domain)"/>
    <property type="match status" value="1"/>
</dbReference>
<dbReference type="InterPro" id="IPR022761">
    <property type="entry name" value="Fumarate_lyase_N"/>
</dbReference>
<dbReference type="STRING" id="1798384.A3D03_01580"/>
<dbReference type="InterPro" id="IPR029419">
    <property type="entry name" value="Arg_succ_lyase_C"/>
</dbReference>
<dbReference type="GO" id="GO:0004056">
    <property type="term" value="F:argininosuccinate lyase activity"/>
    <property type="evidence" value="ECO:0007669"/>
    <property type="project" value="UniProtKB-UniRule"/>
</dbReference>
<dbReference type="SUPFAM" id="SSF48557">
    <property type="entry name" value="L-aspartase-like"/>
    <property type="match status" value="1"/>
</dbReference>
<evidence type="ECO:0000313" key="8">
    <source>
        <dbReference type="Proteomes" id="UP000177092"/>
    </source>
</evidence>
<reference evidence="7 8" key="1">
    <citation type="journal article" date="2016" name="Nat. Commun.">
        <title>Thousands of microbial genomes shed light on interconnected biogeochemical processes in an aquifer system.</title>
        <authorList>
            <person name="Anantharaman K."/>
            <person name="Brown C.T."/>
            <person name="Hug L.A."/>
            <person name="Sharon I."/>
            <person name="Castelle C.J."/>
            <person name="Probst A.J."/>
            <person name="Thomas B.C."/>
            <person name="Singh A."/>
            <person name="Wilkins M.J."/>
            <person name="Karaoz U."/>
            <person name="Brodie E.L."/>
            <person name="Williams K.H."/>
            <person name="Hubbard S.S."/>
            <person name="Banfield J.F."/>
        </authorList>
    </citation>
    <scope>NUCLEOTIDE SEQUENCE [LARGE SCALE GENOMIC DNA]</scope>
</reference>
<name>A0A1F6A6W8_9BACT</name>
<keyword evidence="4 7" id="KW-0456">Lyase</keyword>
<dbReference type="InterPro" id="IPR000362">
    <property type="entry name" value="Fumarate_lyase_fam"/>
</dbReference>
<dbReference type="PANTHER" id="PTHR43814:SF1">
    <property type="entry name" value="ARGININOSUCCINATE LYASE"/>
    <property type="match status" value="1"/>
</dbReference>
<gene>
    <name evidence="4" type="primary">argH</name>
    <name evidence="7" type="ORF">A3D03_01580</name>
</gene>
<comment type="catalytic activity">
    <reaction evidence="4">
        <text>2-(N(omega)-L-arginino)succinate = fumarate + L-arginine</text>
        <dbReference type="Rhea" id="RHEA:24020"/>
        <dbReference type="ChEBI" id="CHEBI:29806"/>
        <dbReference type="ChEBI" id="CHEBI:32682"/>
        <dbReference type="ChEBI" id="CHEBI:57472"/>
        <dbReference type="EC" id="4.3.2.1"/>
    </reaction>
</comment>
<feature type="domain" description="Fumarate lyase N-terminal" evidence="5">
    <location>
        <begin position="15"/>
        <end position="296"/>
    </location>
</feature>
<dbReference type="PRINTS" id="PR00145">
    <property type="entry name" value="ARGSUCLYASE"/>
</dbReference>
<evidence type="ECO:0000259" key="6">
    <source>
        <dbReference type="Pfam" id="PF14698"/>
    </source>
</evidence>
<dbReference type="EMBL" id="MFJN01000047">
    <property type="protein sequence ID" value="OGG20411.1"/>
    <property type="molecule type" value="Genomic_DNA"/>
</dbReference>
<dbReference type="Gene3D" id="1.10.40.30">
    <property type="entry name" value="Fumarase/aspartase (C-terminal domain)"/>
    <property type="match status" value="1"/>
</dbReference>
<proteinExistence type="inferred from homology"/>
<evidence type="ECO:0000256" key="2">
    <source>
        <dbReference type="ARBA" id="ARBA00012338"/>
    </source>
</evidence>
<dbReference type="InterPro" id="IPR008948">
    <property type="entry name" value="L-Aspartase-like"/>
</dbReference>
<evidence type="ECO:0000313" key="7">
    <source>
        <dbReference type="EMBL" id="OGG20411.1"/>
    </source>
</evidence>
<keyword evidence="4" id="KW-0963">Cytoplasm</keyword>
<sequence length="480" mass="54229">MNTNSFIVTNKQMELDLKLAPFDLWATKVHVLMLAKQKIIDEKIAKKILDSLEGIDREWKQGKFKIDPDKGLHLTIEAKVIEKIGTDGFFMHTARSRNDQVMTAEMIYLREKVLDISHKLLKLLKTLKSLTEKNIQTVMPGYTHMQPAKPTTFGQWNMSYFDMFTKCFDSLKFAFEKYNLCPLGAVESYGTSWQIDRAYTADMLGFAGVWEIPAEAISSRGFPQLAYLDSLKDIAIVISKIAADLLLFTTFEYGYITLADTTAVQMGSVTGSSIMPQKKNPDVLELLRSTAPQIIGYDSIVANLLSGLPMGYNRDTREVKEYIESGFSKVGDALESLTEVLKTMEVNKEKMYQAVLQNYSLSTDLADYISQQKGFPYRKVYKLVGELVKIKIAQKKALTDLTAKELAEFDLTGDELKSVLSPINAVMKRKHIGGASKQVMKNIIRERKKKLNSYAGWIASAWAKIQSSKEKTRKEIYGLS</sequence>
<evidence type="ECO:0000256" key="3">
    <source>
        <dbReference type="ARBA" id="ARBA00022571"/>
    </source>
</evidence>
<dbReference type="PROSITE" id="PS00163">
    <property type="entry name" value="FUMARATE_LYASES"/>
    <property type="match status" value="1"/>
</dbReference>
<dbReference type="Pfam" id="PF14698">
    <property type="entry name" value="ASL_C2"/>
    <property type="match status" value="1"/>
</dbReference>
<organism evidence="7 8">
    <name type="scientific">Candidatus Gottesmanbacteria bacterium RIFCSPHIGHO2_02_FULL_40_13</name>
    <dbReference type="NCBI Taxonomy" id="1798384"/>
    <lineage>
        <taxon>Bacteria</taxon>
        <taxon>Candidatus Gottesmaniibacteriota</taxon>
    </lineage>
</organism>